<keyword evidence="2" id="KW-1185">Reference proteome</keyword>
<comment type="caution">
    <text evidence="1">The sequence shown here is derived from an EMBL/GenBank/DDBJ whole genome shotgun (WGS) entry which is preliminary data.</text>
</comment>
<accession>A0ABX9V687</accession>
<evidence type="ECO:0000313" key="2">
    <source>
        <dbReference type="Proteomes" id="UP000269134"/>
    </source>
</evidence>
<reference evidence="1 2" key="1">
    <citation type="submission" date="2018-10" db="EMBL/GenBank/DDBJ databases">
        <title>Pseudomonas sp. GL14 genome.</title>
        <authorList>
            <person name="Peng J."/>
            <person name="Liu Z.-P."/>
        </authorList>
    </citation>
    <scope>NUCLEOTIDE SEQUENCE [LARGE SCALE GENOMIC DNA]</scope>
    <source>
        <strain evidence="1 2">GL14</strain>
    </source>
</reference>
<gene>
    <name evidence="1" type="ORF">EA795_09160</name>
</gene>
<dbReference type="RefSeq" id="WP_122076781.1">
    <property type="nucleotide sequence ID" value="NZ_JAFHXU010000003.1"/>
</dbReference>
<dbReference type="EMBL" id="RFFL01000006">
    <property type="protein sequence ID" value="RMI01114.1"/>
    <property type="molecule type" value="Genomic_DNA"/>
</dbReference>
<name>A0ABX9V687_9GAMM</name>
<sequence length="188" mass="21289">MYKQVLALLIGFFVMVDAIAVGSDSRYVEEFHPSVVVSERDKKIVVVFLKNNFKESIKNDHVASGEIYYIQVRPLAPDLKYVWKVEGDQISSVFFFKWKSAGRAGRSMFVLTKTVVSNRLFEGYSYSVMELPIILEGDTLSLNFFPGDHPSAALQNCYEGVYLEEGRVVTCAYKNADNIKKYLALQDG</sequence>
<dbReference type="Proteomes" id="UP000269134">
    <property type="component" value="Unassembled WGS sequence"/>
</dbReference>
<protein>
    <submittedName>
        <fullName evidence="1">Uncharacterized protein</fullName>
    </submittedName>
</protein>
<dbReference type="GeneID" id="84609202"/>
<organism evidence="1 2">
    <name type="scientific">Stutzerimonas nitrititolerans</name>
    <dbReference type="NCBI Taxonomy" id="2482751"/>
    <lineage>
        <taxon>Bacteria</taxon>
        <taxon>Pseudomonadati</taxon>
        <taxon>Pseudomonadota</taxon>
        <taxon>Gammaproteobacteria</taxon>
        <taxon>Pseudomonadales</taxon>
        <taxon>Pseudomonadaceae</taxon>
        <taxon>Stutzerimonas</taxon>
    </lineage>
</organism>
<evidence type="ECO:0000313" key="1">
    <source>
        <dbReference type="EMBL" id="RMI01114.1"/>
    </source>
</evidence>
<proteinExistence type="predicted"/>